<evidence type="ECO:0000313" key="2">
    <source>
        <dbReference type="Proteomes" id="UP000092321"/>
    </source>
</evidence>
<dbReference type="Gene3D" id="3.40.640.10">
    <property type="entry name" value="Type I PLP-dependent aspartate aminotransferase-like (Major domain)"/>
    <property type="match status" value="1"/>
</dbReference>
<feature type="non-terminal residue" evidence="1">
    <location>
        <position position="1"/>
    </location>
</feature>
<dbReference type="SUPFAM" id="SSF53383">
    <property type="entry name" value="PLP-dependent transferases"/>
    <property type="match status" value="1"/>
</dbReference>
<dbReference type="InterPro" id="IPR015422">
    <property type="entry name" value="PyrdxlP-dep_Trfase_small"/>
</dbReference>
<dbReference type="OrthoDB" id="7403325at2759"/>
<comment type="caution">
    <text evidence="1">The sequence shown here is derived from an EMBL/GenBank/DDBJ whole genome shotgun (WGS) entry which is preliminary data.</text>
</comment>
<dbReference type="EMBL" id="LXPE01000287">
    <property type="protein sequence ID" value="OBA25020.1"/>
    <property type="molecule type" value="Genomic_DNA"/>
</dbReference>
<dbReference type="Gene3D" id="3.90.1150.10">
    <property type="entry name" value="Aspartate Aminotransferase, domain 1"/>
    <property type="match status" value="1"/>
</dbReference>
<protein>
    <submittedName>
        <fullName evidence="1">Uncharacterized protein</fullName>
    </submittedName>
</protein>
<reference evidence="2" key="1">
    <citation type="journal article" date="2016" name="Proc. Natl. Acad. Sci. U.S.A.">
        <title>Comparative genomics of biotechnologically important yeasts.</title>
        <authorList>
            <person name="Riley R."/>
            <person name="Haridas S."/>
            <person name="Wolfe K.H."/>
            <person name="Lopes M.R."/>
            <person name="Hittinger C.T."/>
            <person name="Goeker M."/>
            <person name="Salamov A.A."/>
            <person name="Wisecaver J.H."/>
            <person name="Long T.M."/>
            <person name="Calvey C.H."/>
            <person name="Aerts A.L."/>
            <person name="Barry K.W."/>
            <person name="Choi C."/>
            <person name="Clum A."/>
            <person name="Coughlan A.Y."/>
            <person name="Deshpande S."/>
            <person name="Douglass A.P."/>
            <person name="Hanson S.J."/>
            <person name="Klenk H.-P."/>
            <person name="LaButti K.M."/>
            <person name="Lapidus A."/>
            <person name="Lindquist E.A."/>
            <person name="Lipzen A.M."/>
            <person name="Meier-Kolthoff J.P."/>
            <person name="Ohm R.A."/>
            <person name="Otillar R.P."/>
            <person name="Pangilinan J.L."/>
            <person name="Peng Y."/>
            <person name="Rokas A."/>
            <person name="Rosa C.A."/>
            <person name="Scheuner C."/>
            <person name="Sibirny A.A."/>
            <person name="Slot J.C."/>
            <person name="Stielow J.B."/>
            <person name="Sun H."/>
            <person name="Kurtzman C.P."/>
            <person name="Blackwell M."/>
            <person name="Grigoriev I.V."/>
            <person name="Jeffries T.W."/>
        </authorList>
    </citation>
    <scope>NUCLEOTIDE SEQUENCE [LARGE SCALE GENOMIC DNA]</scope>
    <source>
        <strain evidence="2">NRRL Y-1626</strain>
    </source>
</reference>
<accession>A0A1B7T8H6</accession>
<gene>
    <name evidence="1" type="ORF">HANVADRAFT_90997</name>
</gene>
<proteinExistence type="predicted"/>
<sequence>LVLDANGAISSEPLDLVEYPFDLVFDDSNDLNGPQGITFGAISSKFLNYLATLNTVAHFHVSEYVNLYKLANSWKLVESYGEDFSLDGNLKLEDGYDEESTITHDLIKVSKVLLLGFSEALQTFVNTDIREYYHKCYELSEALKTGIQKTLNLELVTDYKEGDHALVNGMTCVQYLNSDQLIPYLLNSFNLSISEGKIKNMKFKKSLSKIDIKYFRIKNIQPVIVRDFINSGSDAENYSEYKMLISILKKAVDAVDYMAGKKGYSSVSIAETL</sequence>
<evidence type="ECO:0000313" key="1">
    <source>
        <dbReference type="EMBL" id="OBA25020.1"/>
    </source>
</evidence>
<organism evidence="1 2">
    <name type="scientific">Hanseniaspora valbyensis NRRL Y-1626</name>
    <dbReference type="NCBI Taxonomy" id="766949"/>
    <lineage>
        <taxon>Eukaryota</taxon>
        <taxon>Fungi</taxon>
        <taxon>Dikarya</taxon>
        <taxon>Ascomycota</taxon>
        <taxon>Saccharomycotina</taxon>
        <taxon>Saccharomycetes</taxon>
        <taxon>Saccharomycodales</taxon>
        <taxon>Saccharomycodaceae</taxon>
        <taxon>Hanseniaspora</taxon>
    </lineage>
</organism>
<name>A0A1B7T8H6_9ASCO</name>
<keyword evidence="2" id="KW-1185">Reference proteome</keyword>
<dbReference type="AlphaFoldDB" id="A0A1B7T8H6"/>
<dbReference type="Proteomes" id="UP000092321">
    <property type="component" value="Unassembled WGS sequence"/>
</dbReference>
<dbReference type="InterPro" id="IPR015424">
    <property type="entry name" value="PyrdxlP-dep_Trfase"/>
</dbReference>
<dbReference type="InterPro" id="IPR015421">
    <property type="entry name" value="PyrdxlP-dep_Trfase_major"/>
</dbReference>